<accession>A0A366HS72</accession>
<dbReference type="GO" id="GO:0016757">
    <property type="term" value="F:glycosyltransferase activity"/>
    <property type="evidence" value="ECO:0007669"/>
    <property type="project" value="UniProtKB-KW"/>
</dbReference>
<evidence type="ECO:0000256" key="2">
    <source>
        <dbReference type="ARBA" id="ARBA00022679"/>
    </source>
</evidence>
<comment type="caution">
    <text evidence="5">The sequence shown here is derived from an EMBL/GenBank/DDBJ whole genome shotgun (WGS) entry which is preliminary data.</text>
</comment>
<evidence type="ECO:0000256" key="1">
    <source>
        <dbReference type="ARBA" id="ARBA00022676"/>
    </source>
</evidence>
<dbReference type="OrthoDB" id="9797829at2"/>
<protein>
    <submittedName>
        <fullName evidence="5">Glycosyl transferase family 1</fullName>
    </submittedName>
</protein>
<feature type="region of interest" description="Disordered" evidence="3">
    <location>
        <begin position="157"/>
        <end position="179"/>
    </location>
</feature>
<proteinExistence type="predicted"/>
<evidence type="ECO:0000313" key="5">
    <source>
        <dbReference type="EMBL" id="RBP46109.1"/>
    </source>
</evidence>
<dbReference type="AlphaFoldDB" id="A0A366HS72"/>
<dbReference type="Proteomes" id="UP000253426">
    <property type="component" value="Unassembled WGS sequence"/>
</dbReference>
<feature type="domain" description="Glycosyl transferase family 1" evidence="4">
    <location>
        <begin position="392"/>
        <end position="541"/>
    </location>
</feature>
<keyword evidence="1" id="KW-0328">Glycosyltransferase</keyword>
<dbReference type="EMBL" id="QNRR01000002">
    <property type="protein sequence ID" value="RBP46109.1"/>
    <property type="molecule type" value="Genomic_DNA"/>
</dbReference>
<evidence type="ECO:0000259" key="4">
    <source>
        <dbReference type="Pfam" id="PF00534"/>
    </source>
</evidence>
<dbReference type="SUPFAM" id="SSF53756">
    <property type="entry name" value="UDP-Glycosyltransferase/glycogen phosphorylase"/>
    <property type="match status" value="1"/>
</dbReference>
<dbReference type="PANTHER" id="PTHR12526">
    <property type="entry name" value="GLYCOSYLTRANSFERASE"/>
    <property type="match status" value="1"/>
</dbReference>
<dbReference type="Gene3D" id="3.40.50.2000">
    <property type="entry name" value="Glycogen Phosphorylase B"/>
    <property type="match status" value="1"/>
</dbReference>
<sequence>MDQATNSSSNSLPEAVRQLRREVLWTASREKQVTSYVDLQSSAFDHEVRGFHLLETLPDGRRIRWMSTRADFLLKVGAPSLNIEVRSGVVQNVLTVLVQGNEVKALQLTFEWQSAEIDLRPYLGREVRVELRTSGVLAAPGDSRELSAQVARLSTGSGAKVAAADDDDGMPKQRSPHQGAGWCHPPLAELPPFSHDVSPQIGAASYSVAPSSVLLAVKFFRPFDPTSEEMLSMARLLRQSGFRVHLAAEEVHESFLQHISSLDDLTAQVREENGILILHHGTSWDYGKRLMQHSRARCKMLRYHNVSKSETFLKYPAGYLEPTIAGRFETTDLIPHATHLTAPAFSALGDLLACGAPPEKLLHLPFLHDLEKLDELQLGPVPVELLRSSASLKILVLGRQLPSKGLHHCLAALAHYRRAYGDGISMHFVGARNALHERYIQELELLVDEHALAGMVTFTSEVNRTQVASWLRHCDALLTMSESEAACIPIFEAGWFGKPILGYQCGGKTEHAGPGQLLFESLDPALHAAAWHRLVQEPELRITLGALAWQHVREHFGTAKIHARFMEVIRLISAGRS</sequence>
<gene>
    <name evidence="5" type="ORF">DES53_102495</name>
</gene>
<name>A0A366HS72_9BACT</name>
<evidence type="ECO:0000256" key="3">
    <source>
        <dbReference type="SAM" id="MobiDB-lite"/>
    </source>
</evidence>
<keyword evidence="2 5" id="KW-0808">Transferase</keyword>
<evidence type="ECO:0000313" key="6">
    <source>
        <dbReference type="Proteomes" id="UP000253426"/>
    </source>
</evidence>
<keyword evidence="6" id="KW-1185">Reference proteome</keyword>
<organism evidence="5 6">
    <name type="scientific">Roseimicrobium gellanilyticum</name>
    <dbReference type="NCBI Taxonomy" id="748857"/>
    <lineage>
        <taxon>Bacteria</taxon>
        <taxon>Pseudomonadati</taxon>
        <taxon>Verrucomicrobiota</taxon>
        <taxon>Verrucomicrobiia</taxon>
        <taxon>Verrucomicrobiales</taxon>
        <taxon>Verrucomicrobiaceae</taxon>
        <taxon>Roseimicrobium</taxon>
    </lineage>
</organism>
<dbReference type="InterPro" id="IPR001296">
    <property type="entry name" value="Glyco_trans_1"/>
</dbReference>
<dbReference type="RefSeq" id="WP_113957647.1">
    <property type="nucleotide sequence ID" value="NZ_QNRR01000002.1"/>
</dbReference>
<reference evidence="5 6" key="1">
    <citation type="submission" date="2018-06" db="EMBL/GenBank/DDBJ databases">
        <title>Genomic Encyclopedia of Type Strains, Phase IV (KMG-IV): sequencing the most valuable type-strain genomes for metagenomic binning, comparative biology and taxonomic classification.</title>
        <authorList>
            <person name="Goeker M."/>
        </authorList>
    </citation>
    <scope>NUCLEOTIDE SEQUENCE [LARGE SCALE GENOMIC DNA]</scope>
    <source>
        <strain evidence="5 6">DSM 25532</strain>
    </source>
</reference>
<dbReference type="Pfam" id="PF00534">
    <property type="entry name" value="Glycos_transf_1"/>
    <property type="match status" value="1"/>
</dbReference>
<dbReference type="PANTHER" id="PTHR12526:SF510">
    <property type="entry name" value="D-INOSITOL 3-PHOSPHATE GLYCOSYLTRANSFERASE"/>
    <property type="match status" value="1"/>
</dbReference>
<dbReference type="CDD" id="cd03801">
    <property type="entry name" value="GT4_PimA-like"/>
    <property type="match status" value="1"/>
</dbReference>